<protein>
    <recommendedName>
        <fullName evidence="3">Myb/SANT-like domain-containing protein</fullName>
    </recommendedName>
</protein>
<organism evidence="4 5">
    <name type="scientific">Arachis hypogaea</name>
    <name type="common">Peanut</name>
    <dbReference type="NCBI Taxonomy" id="3818"/>
    <lineage>
        <taxon>Eukaryota</taxon>
        <taxon>Viridiplantae</taxon>
        <taxon>Streptophyta</taxon>
        <taxon>Embryophyta</taxon>
        <taxon>Tracheophyta</taxon>
        <taxon>Spermatophyta</taxon>
        <taxon>Magnoliopsida</taxon>
        <taxon>eudicotyledons</taxon>
        <taxon>Gunneridae</taxon>
        <taxon>Pentapetalae</taxon>
        <taxon>rosids</taxon>
        <taxon>fabids</taxon>
        <taxon>Fabales</taxon>
        <taxon>Fabaceae</taxon>
        <taxon>Papilionoideae</taxon>
        <taxon>50 kb inversion clade</taxon>
        <taxon>dalbergioids sensu lato</taxon>
        <taxon>Dalbergieae</taxon>
        <taxon>Pterocarpus clade</taxon>
        <taxon>Arachis</taxon>
    </lineage>
</organism>
<keyword evidence="1" id="KW-0175">Coiled coil</keyword>
<feature type="coiled-coil region" evidence="1">
    <location>
        <begin position="308"/>
        <end position="342"/>
    </location>
</feature>
<comment type="caution">
    <text evidence="4">The sequence shown here is derived from an EMBL/GenBank/DDBJ whole genome shotgun (WGS) entry which is preliminary data.</text>
</comment>
<reference evidence="4 5" key="1">
    <citation type="submission" date="2019-01" db="EMBL/GenBank/DDBJ databases">
        <title>Sequencing of cultivated peanut Arachis hypogaea provides insights into genome evolution and oil improvement.</title>
        <authorList>
            <person name="Chen X."/>
        </authorList>
    </citation>
    <scope>NUCLEOTIDE SEQUENCE [LARGE SCALE GENOMIC DNA]</scope>
    <source>
        <strain evidence="5">cv. Fuhuasheng</strain>
        <tissue evidence="4">Leaves</tissue>
    </source>
</reference>
<evidence type="ECO:0000256" key="2">
    <source>
        <dbReference type="SAM" id="MobiDB-lite"/>
    </source>
</evidence>
<evidence type="ECO:0000259" key="3">
    <source>
        <dbReference type="Pfam" id="PF12776"/>
    </source>
</evidence>
<dbReference type="InterPro" id="IPR024752">
    <property type="entry name" value="Myb/SANT-like_dom"/>
</dbReference>
<feature type="compositionally biased region" description="Polar residues" evidence="2">
    <location>
        <begin position="631"/>
        <end position="653"/>
    </location>
</feature>
<dbReference type="Proteomes" id="UP000289738">
    <property type="component" value="Chromosome A08"/>
</dbReference>
<evidence type="ECO:0000256" key="1">
    <source>
        <dbReference type="SAM" id="Coils"/>
    </source>
</evidence>
<accession>A0A445BS40</accession>
<gene>
    <name evidence="4" type="ORF">Ahy_A08g037911</name>
</gene>
<dbReference type="PANTHER" id="PTHR46929">
    <property type="entry name" value="EXPRESSED PROTEIN"/>
    <property type="match status" value="1"/>
</dbReference>
<feature type="region of interest" description="Disordered" evidence="2">
    <location>
        <begin position="247"/>
        <end position="271"/>
    </location>
</feature>
<dbReference type="AlphaFoldDB" id="A0A445BS40"/>
<feature type="domain" description="Myb/SANT-like" evidence="3">
    <location>
        <begin position="479"/>
        <end position="572"/>
    </location>
</feature>
<evidence type="ECO:0000313" key="4">
    <source>
        <dbReference type="EMBL" id="RYR41510.1"/>
    </source>
</evidence>
<dbReference type="PANTHER" id="PTHR46929:SF4">
    <property type="entry name" value="MYB_SANT-LIKE DOMAIN-CONTAINING PROTEIN"/>
    <property type="match status" value="1"/>
</dbReference>
<feature type="domain" description="Myb/SANT-like" evidence="3">
    <location>
        <begin position="92"/>
        <end position="186"/>
    </location>
</feature>
<sequence>MKIRLFIFSFLFCRHLQQRNRSFLTSLTSLQQFCYRGDSSTAHLHSCIFKPNMTSENIKDVNVEDKTNVIPDSEFQVNQATSTDLYHPELIQILTRIMLNKENKTAEANQPLKNNLRWSDDMDEVLLNALAEESSKGLHITKNHIKNRIKRLKYYFAEAYDLFHHLSGFAWNPVTRKFDAEEEVWQGFIKELFRADRATSKGAATSRERTQELDRDHIDLNDSFENIEFSDIDVNVGHDIPIFSANIDSPSAPHTQPIQLGGTSTARGTKRKAPMNDFLEAQYEKVTLEITTMVDAIKESNNISSKLHDIAEKQASIAERQVSVAEKQVSLIERQVAIVEKELAIMQQSWSRLYSESDVWDILTELGLIGSYRMQCYQLLCENEQKKCQIFGIQPELRLDAFFHFMTAAGIHLGDMMASKNIEDANVEDKTNVIPDLGFQVNQVTSTDLYHPEPIQILTRPNKGNKTVEANQPSQDNLRWSDDIDKVLLNVLAEEASKGNRHNDSWTTEAYANVVKTLSIAIGPHIMKNHIKNRMKTLKDHFAEAYDLFLHLSGFASNPITRKFEAEEVWQDFIKELFGADRATGKGATTSREKIQELDRDHIDLNDSFENIGFSDIEVNVGHDIPIFSTDIDSPSAPHTQPTQLGGTSTSRGTKQKGLATMQQSRPLLYSESDES</sequence>
<keyword evidence="5" id="KW-1185">Reference proteome</keyword>
<dbReference type="EMBL" id="SDMP01000008">
    <property type="protein sequence ID" value="RYR41510.1"/>
    <property type="molecule type" value="Genomic_DNA"/>
</dbReference>
<name>A0A445BS40_ARAHY</name>
<dbReference type="Pfam" id="PF12776">
    <property type="entry name" value="Myb_DNA-bind_3"/>
    <property type="match status" value="2"/>
</dbReference>
<feature type="region of interest" description="Disordered" evidence="2">
    <location>
        <begin position="630"/>
        <end position="676"/>
    </location>
</feature>
<feature type="compositionally biased region" description="Polar residues" evidence="2">
    <location>
        <begin position="247"/>
        <end position="267"/>
    </location>
</feature>
<evidence type="ECO:0000313" key="5">
    <source>
        <dbReference type="Proteomes" id="UP000289738"/>
    </source>
</evidence>
<proteinExistence type="predicted"/>